<dbReference type="EMBL" id="CM041535">
    <property type="protein sequence ID" value="KAI3371983.1"/>
    <property type="molecule type" value="Genomic_DNA"/>
</dbReference>
<dbReference type="Proteomes" id="UP000831701">
    <property type="component" value="Chromosome 5"/>
</dbReference>
<proteinExistence type="predicted"/>
<accession>A0ACB8WX10</accession>
<protein>
    <submittedName>
        <fullName evidence="1">Uncharacterized protein</fullName>
    </submittedName>
</protein>
<name>A0ACB8WX10_9TELE</name>
<evidence type="ECO:0000313" key="1">
    <source>
        <dbReference type="EMBL" id="KAI3371983.1"/>
    </source>
</evidence>
<sequence length="180" mass="20057">MKSKSLLEESLSNMESSHHSSMNLINTEASDYCLSGQENAAKPFENSSYVDIQRHVENIQEVDVKQEDYSKVKEVNGDTMLILDKVKVPLNSSGYVDIQRQEESSSEDYSRVKEVGSGNMVFLQKQNLSVDVTCREKGNFTDCALQKPRNHHETGPQKVGGCTELINSGYVDTIPAPPLI</sequence>
<comment type="caution">
    <text evidence="1">The sequence shown here is derived from an EMBL/GenBank/DDBJ whole genome shotgun (WGS) entry which is preliminary data.</text>
</comment>
<organism evidence="1 2">
    <name type="scientific">Scortum barcoo</name>
    <name type="common">barcoo grunter</name>
    <dbReference type="NCBI Taxonomy" id="214431"/>
    <lineage>
        <taxon>Eukaryota</taxon>
        <taxon>Metazoa</taxon>
        <taxon>Chordata</taxon>
        <taxon>Craniata</taxon>
        <taxon>Vertebrata</taxon>
        <taxon>Euteleostomi</taxon>
        <taxon>Actinopterygii</taxon>
        <taxon>Neopterygii</taxon>
        <taxon>Teleostei</taxon>
        <taxon>Neoteleostei</taxon>
        <taxon>Acanthomorphata</taxon>
        <taxon>Eupercaria</taxon>
        <taxon>Centrarchiformes</taxon>
        <taxon>Terapontoidei</taxon>
        <taxon>Terapontidae</taxon>
        <taxon>Scortum</taxon>
    </lineage>
</organism>
<reference evidence="1" key="1">
    <citation type="submission" date="2022-04" db="EMBL/GenBank/DDBJ databases">
        <title>Jade perch genome.</title>
        <authorList>
            <person name="Chao B."/>
        </authorList>
    </citation>
    <scope>NUCLEOTIDE SEQUENCE</scope>
    <source>
        <strain evidence="1">CB-2022</strain>
    </source>
</reference>
<keyword evidence="2" id="KW-1185">Reference proteome</keyword>
<gene>
    <name evidence="1" type="ORF">L3Q82_006850</name>
</gene>
<evidence type="ECO:0000313" key="2">
    <source>
        <dbReference type="Proteomes" id="UP000831701"/>
    </source>
</evidence>